<evidence type="ECO:0000256" key="2">
    <source>
        <dbReference type="ARBA" id="ARBA00022603"/>
    </source>
</evidence>
<evidence type="ECO:0000256" key="4">
    <source>
        <dbReference type="ARBA" id="ARBA00022691"/>
    </source>
</evidence>
<dbReference type="FunFam" id="3.40.50.150:FF:000071">
    <property type="entry name" value="Protein arginine N-methyltransferase 7"/>
    <property type="match status" value="1"/>
</dbReference>
<feature type="domain" description="Protein arginine N-methyltransferase" evidence="7">
    <location>
        <begin position="128"/>
        <end position="287"/>
    </location>
</feature>
<keyword evidence="9" id="KW-1185">Reference proteome</keyword>
<organism evidence="8 9">
    <name type="scientific">Sphaeramia orbicularis</name>
    <name type="common">orbiculate cardinalfish</name>
    <dbReference type="NCBI Taxonomy" id="375764"/>
    <lineage>
        <taxon>Eukaryota</taxon>
        <taxon>Metazoa</taxon>
        <taxon>Chordata</taxon>
        <taxon>Craniata</taxon>
        <taxon>Vertebrata</taxon>
        <taxon>Euteleostomi</taxon>
        <taxon>Actinopterygii</taxon>
        <taxon>Neopterygii</taxon>
        <taxon>Teleostei</taxon>
        <taxon>Neoteleostei</taxon>
        <taxon>Acanthomorphata</taxon>
        <taxon>Gobiaria</taxon>
        <taxon>Kurtiformes</taxon>
        <taxon>Apogonoidei</taxon>
        <taxon>Apogonidae</taxon>
        <taxon>Apogoninae</taxon>
        <taxon>Sphaeramia</taxon>
    </lineage>
</organism>
<dbReference type="InterPro" id="IPR025799">
    <property type="entry name" value="Arg_MeTrfase"/>
</dbReference>
<dbReference type="GO" id="GO:0042054">
    <property type="term" value="F:histone methyltransferase activity"/>
    <property type="evidence" value="ECO:0007669"/>
    <property type="project" value="TreeGrafter"/>
</dbReference>
<dbReference type="Pfam" id="PF06325">
    <property type="entry name" value="PrmA"/>
    <property type="match status" value="1"/>
</dbReference>
<dbReference type="Proteomes" id="UP000472271">
    <property type="component" value="Unassembled WGS sequence"/>
</dbReference>
<dbReference type="InterPro" id="IPR029063">
    <property type="entry name" value="SAM-dependent_MTases_sf"/>
</dbReference>
<protein>
    <recommendedName>
        <fullName evidence="1">Protein arginine N-methyltransferase 7</fullName>
    </recommendedName>
</protein>
<dbReference type="InterPro" id="IPR055135">
    <property type="entry name" value="PRMT_dom"/>
</dbReference>
<dbReference type="PANTHER" id="PTHR11006:SF4">
    <property type="entry name" value="PROTEIN ARGININE N-METHYLTRANSFERASE 7"/>
    <property type="match status" value="1"/>
</dbReference>
<evidence type="ECO:0000256" key="1">
    <source>
        <dbReference type="ARBA" id="ARBA00018773"/>
    </source>
</evidence>
<dbReference type="Gene3D" id="3.40.50.150">
    <property type="entry name" value="Vaccinia Virus protein VP39"/>
    <property type="match status" value="2"/>
</dbReference>
<evidence type="ECO:0000313" key="8">
    <source>
        <dbReference type="Ensembl" id="ENSSORP00005006848.1"/>
    </source>
</evidence>
<sequence length="469" mass="51937">MLHDHDRNQKYYQGIRAAVSRVKARGVKVIVLDIGTGTGLLSMMAVSAGADLCYAVEVFKPMADAAQNIIINKHSTDVTVGPDGDMQMKANVLITELFDTELIGEGALPSYEHAHLHLVQEGCEAVPHRATVYAQLVESELWSWAQLQPIEVDGARLAPPPAVGICAGAHSVCDIQLSQVSLRASLVDFSKPVSSALQSYSAQFVAQSSGRAQVVLSWWDLDMDPSGSIVCTMAPSWTYQEPKTAPWRDHWMQSVYFLPVESRVTEGEELSLTVCHDDYSLWFDLKTQEECRAVAPPPRPCCTCQAHLVWNRPRFGELNDRHRTDSFVAALRSVLREDSVCLSISDGSLLPVFAHMMGAKKVHVHPQHKQKMVFHGGVDLLEVRPDQLTSTDLGGEQVSVLMGEPYFSTSLLPWHSLFFWFCRSAVAGLLKPDASILPCTATLQMVAVEFQWVLHIWTSCSPPFTRILI</sequence>
<keyword evidence="5" id="KW-0677">Repeat</keyword>
<evidence type="ECO:0000256" key="6">
    <source>
        <dbReference type="PROSITE-ProRule" id="PRU01015"/>
    </source>
</evidence>
<dbReference type="GO" id="GO:0032259">
    <property type="term" value="P:methylation"/>
    <property type="evidence" value="ECO:0007669"/>
    <property type="project" value="UniProtKB-KW"/>
</dbReference>
<keyword evidence="3 6" id="KW-0808">Transferase</keyword>
<dbReference type="InParanoid" id="A0A672YQJ1"/>
<name>A0A672YQJ1_9TELE</name>
<dbReference type="Ensembl" id="ENSSORT00005007110.1">
    <property type="protein sequence ID" value="ENSSORP00005006848.1"/>
    <property type="gene ID" value="ENSSORG00005003971.1"/>
</dbReference>
<reference evidence="8" key="2">
    <citation type="submission" date="2025-09" db="UniProtKB">
        <authorList>
            <consortium name="Ensembl"/>
        </authorList>
    </citation>
    <scope>IDENTIFICATION</scope>
</reference>
<dbReference type="SUPFAM" id="SSF53335">
    <property type="entry name" value="S-adenosyl-L-methionine-dependent methyltransferases"/>
    <property type="match status" value="1"/>
</dbReference>
<dbReference type="PANTHER" id="PTHR11006">
    <property type="entry name" value="PROTEIN ARGININE N-METHYLTRANSFERASE"/>
    <property type="match status" value="1"/>
</dbReference>
<evidence type="ECO:0000256" key="5">
    <source>
        <dbReference type="ARBA" id="ARBA00022737"/>
    </source>
</evidence>
<dbReference type="Gene3D" id="2.70.160.11">
    <property type="entry name" value="Hnrnp arginine n-methyltransferase1"/>
    <property type="match status" value="1"/>
</dbReference>
<dbReference type="FunFam" id="3.40.50.150:FF:000070">
    <property type="entry name" value="Protein arginine N-methyltransferase 7"/>
    <property type="match status" value="1"/>
</dbReference>
<evidence type="ECO:0000256" key="3">
    <source>
        <dbReference type="ARBA" id="ARBA00022679"/>
    </source>
</evidence>
<dbReference type="GO" id="GO:0016274">
    <property type="term" value="F:protein-arginine N-methyltransferase activity"/>
    <property type="evidence" value="ECO:0007669"/>
    <property type="project" value="InterPro"/>
</dbReference>
<evidence type="ECO:0000313" key="9">
    <source>
        <dbReference type="Proteomes" id="UP000472271"/>
    </source>
</evidence>
<dbReference type="Pfam" id="PF22528">
    <property type="entry name" value="PRMT_C"/>
    <property type="match status" value="1"/>
</dbReference>
<evidence type="ECO:0000259" key="7">
    <source>
        <dbReference type="Pfam" id="PF22528"/>
    </source>
</evidence>
<reference evidence="8" key="1">
    <citation type="submission" date="2025-08" db="UniProtKB">
        <authorList>
            <consortium name="Ensembl"/>
        </authorList>
    </citation>
    <scope>IDENTIFICATION</scope>
</reference>
<dbReference type="CDD" id="cd02440">
    <property type="entry name" value="AdoMet_MTases"/>
    <property type="match status" value="1"/>
</dbReference>
<accession>A0A672YQJ1</accession>
<proteinExistence type="predicted"/>
<dbReference type="AlphaFoldDB" id="A0A672YQJ1"/>
<dbReference type="PROSITE" id="PS51678">
    <property type="entry name" value="SAM_MT_PRMT"/>
    <property type="match status" value="1"/>
</dbReference>
<keyword evidence="4 6" id="KW-0949">S-adenosyl-L-methionine</keyword>
<keyword evidence="2 6" id="KW-0489">Methyltransferase</keyword>